<dbReference type="PANTHER" id="PTHR21683:SF2">
    <property type="entry name" value="COILED-COIL DOMAIN-CONTAINING PROTEIN 42 LIKE-2-LIKE"/>
    <property type="match status" value="1"/>
</dbReference>
<feature type="compositionally biased region" description="Basic and acidic residues" evidence="3">
    <location>
        <begin position="269"/>
        <end position="285"/>
    </location>
</feature>
<gene>
    <name evidence="5" type="ORF">EB796_014149</name>
</gene>
<feature type="region of interest" description="Disordered" evidence="3">
    <location>
        <begin position="260"/>
        <end position="285"/>
    </location>
</feature>
<dbReference type="EMBL" id="VXIV02002073">
    <property type="protein sequence ID" value="KAF6027545.1"/>
    <property type="molecule type" value="Genomic_DNA"/>
</dbReference>
<dbReference type="InterPro" id="IPR025252">
    <property type="entry name" value="DUF4200"/>
</dbReference>
<evidence type="ECO:0000313" key="6">
    <source>
        <dbReference type="Proteomes" id="UP000593567"/>
    </source>
</evidence>
<comment type="caution">
    <text evidence="5">The sequence shown here is derived from an EMBL/GenBank/DDBJ whole genome shotgun (WGS) entry which is preliminary data.</text>
</comment>
<evidence type="ECO:0000256" key="3">
    <source>
        <dbReference type="SAM" id="MobiDB-lite"/>
    </source>
</evidence>
<proteinExistence type="predicted"/>
<feature type="domain" description="DUF4200" evidence="4">
    <location>
        <begin position="35"/>
        <end position="141"/>
    </location>
</feature>
<feature type="coiled-coil region" evidence="2">
    <location>
        <begin position="35"/>
        <end position="80"/>
    </location>
</feature>
<organism evidence="5 6">
    <name type="scientific">Bugula neritina</name>
    <name type="common">Brown bryozoan</name>
    <name type="synonym">Sertularia neritina</name>
    <dbReference type="NCBI Taxonomy" id="10212"/>
    <lineage>
        <taxon>Eukaryota</taxon>
        <taxon>Metazoa</taxon>
        <taxon>Spiralia</taxon>
        <taxon>Lophotrochozoa</taxon>
        <taxon>Bryozoa</taxon>
        <taxon>Gymnolaemata</taxon>
        <taxon>Cheilostomatida</taxon>
        <taxon>Flustrina</taxon>
        <taxon>Buguloidea</taxon>
        <taxon>Bugulidae</taxon>
        <taxon>Bugula</taxon>
    </lineage>
</organism>
<name>A0A7J7JN77_BUGNE</name>
<sequence length="343" mass="40251">MALNLEDYFKTTFEDKLLVKMPEREDDHLTPATRLLEKRREMQEVEQALAAQKEEFQMKMESLQQRRDELEKKEFSLKEHLLKFDHFLKENDAKRLRALRKAGEEKEIKDECDEQVAAREKVKAKIDRLVVYQKYLEKVVESAEEFHEIREILSRHDTLTSTYQDLMDRDQLNQEKIDAEKSKLSKYTEDKNTEILGYNNQLSGLQTKFDKAQSEAAHWESQWTHIKNTAASKTLELGKIKMATHNLYLLVMNRQRGSLAEQVDDTSEQLDKDTSVHSRPEQDYRRNKEIGHCGYKYGSHFQSLTPLLSQHDFSSNLTPLLATLLTKLEPSRTLAYKLSNLCH</sequence>
<keyword evidence="1 2" id="KW-0175">Coiled coil</keyword>
<dbReference type="GO" id="GO:0005856">
    <property type="term" value="C:cytoskeleton"/>
    <property type="evidence" value="ECO:0007669"/>
    <property type="project" value="UniProtKB-ARBA"/>
</dbReference>
<dbReference type="InterPro" id="IPR051147">
    <property type="entry name" value="CFAP_domain-containing"/>
</dbReference>
<dbReference type="AlphaFoldDB" id="A0A7J7JN77"/>
<protein>
    <submittedName>
        <fullName evidence="5">CCDC42</fullName>
    </submittedName>
</protein>
<evidence type="ECO:0000256" key="1">
    <source>
        <dbReference type="ARBA" id="ARBA00023054"/>
    </source>
</evidence>
<dbReference type="PANTHER" id="PTHR21683">
    <property type="entry name" value="COILED-COIL DOMAIN-CONTAINING PROTEIN 42 LIKE-2-LIKE-RELATED"/>
    <property type="match status" value="1"/>
</dbReference>
<dbReference type="OrthoDB" id="10264298at2759"/>
<evidence type="ECO:0000256" key="2">
    <source>
        <dbReference type="SAM" id="Coils"/>
    </source>
</evidence>
<dbReference type="Proteomes" id="UP000593567">
    <property type="component" value="Unassembled WGS sequence"/>
</dbReference>
<accession>A0A7J7JN77</accession>
<evidence type="ECO:0000313" key="5">
    <source>
        <dbReference type="EMBL" id="KAF6027545.1"/>
    </source>
</evidence>
<reference evidence="5" key="1">
    <citation type="submission" date="2020-06" db="EMBL/GenBank/DDBJ databases">
        <title>Draft genome of Bugula neritina, a colonial animal packing powerful symbionts and potential medicines.</title>
        <authorList>
            <person name="Rayko M."/>
        </authorList>
    </citation>
    <scope>NUCLEOTIDE SEQUENCE [LARGE SCALE GENOMIC DNA]</scope>
    <source>
        <strain evidence="5">Kwan_BN1</strain>
    </source>
</reference>
<keyword evidence="6" id="KW-1185">Reference proteome</keyword>
<evidence type="ECO:0000259" key="4">
    <source>
        <dbReference type="Pfam" id="PF13863"/>
    </source>
</evidence>
<dbReference type="Pfam" id="PF13863">
    <property type="entry name" value="DUF4200"/>
    <property type="match status" value="1"/>
</dbReference>